<dbReference type="InterPro" id="IPR004107">
    <property type="entry name" value="Integrase_SAM-like_N"/>
</dbReference>
<dbReference type="EMBL" id="WYDN01000039">
    <property type="protein sequence ID" value="NAZ17930.1"/>
    <property type="molecule type" value="Genomic_DNA"/>
</dbReference>
<dbReference type="InterPro" id="IPR002104">
    <property type="entry name" value="Integrase_catalytic"/>
</dbReference>
<comment type="caution">
    <text evidence="7">The sequence shown here is derived from an EMBL/GenBank/DDBJ whole genome shotgun (WGS) entry which is preliminary data.</text>
</comment>
<evidence type="ECO:0000313" key="7">
    <source>
        <dbReference type="EMBL" id="NAZ17930.1"/>
    </source>
</evidence>
<dbReference type="GO" id="GO:0006310">
    <property type="term" value="P:DNA recombination"/>
    <property type="evidence" value="ECO:0007669"/>
    <property type="project" value="UniProtKB-KW"/>
</dbReference>
<evidence type="ECO:0000256" key="4">
    <source>
        <dbReference type="PROSITE-ProRule" id="PRU01248"/>
    </source>
</evidence>
<dbReference type="AlphaFoldDB" id="A0A6L9GBP7"/>
<dbReference type="InterPro" id="IPR050090">
    <property type="entry name" value="Tyrosine_recombinase_XerCD"/>
</dbReference>
<dbReference type="InterPro" id="IPR044068">
    <property type="entry name" value="CB"/>
</dbReference>
<evidence type="ECO:0000313" key="8">
    <source>
        <dbReference type="Proteomes" id="UP000477543"/>
    </source>
</evidence>
<keyword evidence="3" id="KW-0233">DNA recombination</keyword>
<evidence type="ECO:0000256" key="1">
    <source>
        <dbReference type="ARBA" id="ARBA00022908"/>
    </source>
</evidence>
<keyword evidence="2 4" id="KW-0238">DNA-binding</keyword>
<sequence length="331" mass="36873">MNSFPALLQAFFTDKLIAERQASANTLAAYRDTFVLLLRYLDEVEGHRPETITFEICNARVIASFLNHLETERGNSVSTRNARLAAIRSFYRYASYREPAQASRIAEVLSIGTKRRTNHLVEYLDHDEVLALLAAPDQTRWHGRRDHIMLFTAIHTGLRVSELAGLNACDVHVRPTGSYVQCVGKGRKTRRTPLASPTQTMLDRWISECALAGQQPVFGTVTGHRLSRDAIAKILRVHLQVAALKCPSLVGKNITPHSLRHTCAMLLLQAGVDINVIAMWLGHQSPETTQVYLHADLRAKEEALAKIALEPGPAPDRYHADGELMGFLAQL</sequence>
<gene>
    <name evidence="7" type="ORF">GT020_18015</name>
</gene>
<keyword evidence="1" id="KW-0229">DNA integration</keyword>
<organism evidence="7 8">
    <name type="scientific">Glutamicibacter soli</name>
    <dbReference type="NCBI Taxonomy" id="453836"/>
    <lineage>
        <taxon>Bacteria</taxon>
        <taxon>Bacillati</taxon>
        <taxon>Actinomycetota</taxon>
        <taxon>Actinomycetes</taxon>
        <taxon>Micrococcales</taxon>
        <taxon>Micrococcaceae</taxon>
        <taxon>Glutamicibacter</taxon>
    </lineage>
</organism>
<dbReference type="GO" id="GO:0015074">
    <property type="term" value="P:DNA integration"/>
    <property type="evidence" value="ECO:0007669"/>
    <property type="project" value="UniProtKB-KW"/>
</dbReference>
<accession>A0A6L9GBP7</accession>
<evidence type="ECO:0000259" key="5">
    <source>
        <dbReference type="PROSITE" id="PS51898"/>
    </source>
</evidence>
<dbReference type="RefSeq" id="WP_161450232.1">
    <property type="nucleotide sequence ID" value="NZ_WYDN01000039.1"/>
</dbReference>
<dbReference type="SUPFAM" id="SSF56349">
    <property type="entry name" value="DNA breaking-rejoining enzymes"/>
    <property type="match status" value="1"/>
</dbReference>
<feature type="domain" description="Tyr recombinase" evidence="5">
    <location>
        <begin position="119"/>
        <end position="305"/>
    </location>
</feature>
<dbReference type="InterPro" id="IPR013762">
    <property type="entry name" value="Integrase-like_cat_sf"/>
</dbReference>
<feature type="domain" description="Core-binding (CB)" evidence="6">
    <location>
        <begin position="2"/>
        <end position="95"/>
    </location>
</feature>
<evidence type="ECO:0000256" key="3">
    <source>
        <dbReference type="ARBA" id="ARBA00023172"/>
    </source>
</evidence>
<dbReference type="Gene3D" id="1.10.443.10">
    <property type="entry name" value="Intergrase catalytic core"/>
    <property type="match status" value="1"/>
</dbReference>
<dbReference type="GO" id="GO:0003677">
    <property type="term" value="F:DNA binding"/>
    <property type="evidence" value="ECO:0007669"/>
    <property type="project" value="UniProtKB-UniRule"/>
</dbReference>
<dbReference type="PROSITE" id="PS51900">
    <property type="entry name" value="CB"/>
    <property type="match status" value="1"/>
</dbReference>
<dbReference type="Proteomes" id="UP000477543">
    <property type="component" value="Unassembled WGS sequence"/>
</dbReference>
<dbReference type="InterPro" id="IPR011010">
    <property type="entry name" value="DNA_brk_join_enz"/>
</dbReference>
<protein>
    <submittedName>
        <fullName evidence="7">Tyrosine-type recombinase/integrase</fullName>
    </submittedName>
</protein>
<proteinExistence type="predicted"/>
<dbReference type="PANTHER" id="PTHR30349:SF81">
    <property type="entry name" value="TYROSINE RECOMBINASE XERC"/>
    <property type="match status" value="1"/>
</dbReference>
<dbReference type="PROSITE" id="PS51898">
    <property type="entry name" value="TYR_RECOMBINASE"/>
    <property type="match status" value="1"/>
</dbReference>
<dbReference type="InterPro" id="IPR010998">
    <property type="entry name" value="Integrase_recombinase_N"/>
</dbReference>
<dbReference type="Pfam" id="PF00589">
    <property type="entry name" value="Phage_integrase"/>
    <property type="match status" value="1"/>
</dbReference>
<name>A0A6L9GBP7_9MICC</name>
<evidence type="ECO:0000259" key="6">
    <source>
        <dbReference type="PROSITE" id="PS51900"/>
    </source>
</evidence>
<reference evidence="7 8" key="1">
    <citation type="submission" date="2020-01" db="EMBL/GenBank/DDBJ databases">
        <title>Glutamicibacter soli M275.</title>
        <authorList>
            <person name="Meng X."/>
        </authorList>
    </citation>
    <scope>NUCLEOTIDE SEQUENCE [LARGE SCALE GENOMIC DNA]</scope>
    <source>
        <strain evidence="7 8">M275</strain>
    </source>
</reference>
<evidence type="ECO:0000256" key="2">
    <source>
        <dbReference type="ARBA" id="ARBA00023125"/>
    </source>
</evidence>
<dbReference type="PANTHER" id="PTHR30349">
    <property type="entry name" value="PHAGE INTEGRASE-RELATED"/>
    <property type="match status" value="1"/>
</dbReference>
<dbReference type="Gene3D" id="1.10.150.130">
    <property type="match status" value="1"/>
</dbReference>
<dbReference type="Pfam" id="PF02899">
    <property type="entry name" value="Phage_int_SAM_1"/>
    <property type="match status" value="1"/>
</dbReference>